<protein>
    <submittedName>
        <fullName evidence="2">Putative membrane protein</fullName>
    </submittedName>
</protein>
<evidence type="ECO:0000313" key="3">
    <source>
        <dbReference type="Proteomes" id="UP000198935"/>
    </source>
</evidence>
<keyword evidence="1" id="KW-1133">Transmembrane helix</keyword>
<dbReference type="Proteomes" id="UP000198935">
    <property type="component" value="Unassembled WGS sequence"/>
</dbReference>
<keyword evidence="1" id="KW-0812">Transmembrane</keyword>
<evidence type="ECO:0000313" key="2">
    <source>
        <dbReference type="EMBL" id="SDY47578.1"/>
    </source>
</evidence>
<accession>A0A1H3K7K3</accession>
<reference evidence="3" key="1">
    <citation type="submission" date="2016-10" db="EMBL/GenBank/DDBJ databases">
        <authorList>
            <person name="Varghese N."/>
            <person name="Submissions S."/>
        </authorList>
    </citation>
    <scope>NUCLEOTIDE SEQUENCE [LARGE SCALE GENOMIC DNA]</scope>
    <source>
        <strain evidence="3">SP</strain>
    </source>
</reference>
<gene>
    <name evidence="2" type="ORF">SAMN05421736_10259</name>
</gene>
<feature type="transmembrane region" description="Helical" evidence="1">
    <location>
        <begin position="186"/>
        <end position="208"/>
    </location>
</feature>
<organism evidence="2 3">
    <name type="scientific">Evansella caseinilytica</name>
    <dbReference type="NCBI Taxonomy" id="1503961"/>
    <lineage>
        <taxon>Bacteria</taxon>
        <taxon>Bacillati</taxon>
        <taxon>Bacillota</taxon>
        <taxon>Bacilli</taxon>
        <taxon>Bacillales</taxon>
        <taxon>Bacillaceae</taxon>
        <taxon>Evansella</taxon>
    </lineage>
</organism>
<keyword evidence="1" id="KW-0472">Membrane</keyword>
<dbReference type="STRING" id="1503961.SAMN05421736_10259"/>
<dbReference type="PANTHER" id="PTHR37308:SF1">
    <property type="entry name" value="POLYPRENYL-PHOSPHATE TRANSPORTER"/>
    <property type="match status" value="1"/>
</dbReference>
<feature type="transmembrane region" description="Helical" evidence="1">
    <location>
        <begin position="52"/>
        <end position="73"/>
    </location>
</feature>
<name>A0A1H3K7K3_9BACI</name>
<feature type="transmembrane region" description="Helical" evidence="1">
    <location>
        <begin position="161"/>
        <end position="180"/>
    </location>
</feature>
<dbReference type="PANTHER" id="PTHR37308">
    <property type="entry name" value="INTEGRAL MEMBRANE PROTEIN"/>
    <property type="match status" value="1"/>
</dbReference>
<feature type="transmembrane region" description="Helical" evidence="1">
    <location>
        <begin position="79"/>
        <end position="100"/>
    </location>
</feature>
<dbReference type="InterPro" id="IPR007163">
    <property type="entry name" value="VCA0040-like"/>
</dbReference>
<feature type="transmembrane region" description="Helical" evidence="1">
    <location>
        <begin position="220"/>
        <end position="243"/>
    </location>
</feature>
<evidence type="ECO:0000256" key="1">
    <source>
        <dbReference type="SAM" id="Phobius"/>
    </source>
</evidence>
<feature type="transmembrane region" description="Helical" evidence="1">
    <location>
        <begin position="20"/>
        <end position="40"/>
    </location>
</feature>
<dbReference type="AlphaFoldDB" id="A0A1H3K7K3"/>
<dbReference type="Pfam" id="PF04018">
    <property type="entry name" value="VCA0040-like"/>
    <property type="match status" value="1"/>
</dbReference>
<sequence length="271" mass="29182">MEWRNIYRGAMMGLCDLIPGVSGGTVAVMLGIYDQLIAAINGLFSKKWKKHLLFLLPLGCGMVITILSFSKLIKWLLHHYHGPTMFFFLGLIAGIVPLLVKRARVKERFRGGHYIVLLLAVSLLGLMAYWESVSGKEAEVISSLTGATGIQLFLSGSLASVSMLLPGISGSMVLLLLGVYDTAIDALATFNLPIIIVIGAGVIIGFFVSSKLIRFLLKHYTTYTYAAIIGLVIGSVFVVYPGFAGTAEIFPSVMTFAGGAATSTLLGKRDR</sequence>
<dbReference type="OrthoDB" id="9793746at2"/>
<proteinExistence type="predicted"/>
<dbReference type="EMBL" id="FNPI01000002">
    <property type="protein sequence ID" value="SDY47578.1"/>
    <property type="molecule type" value="Genomic_DNA"/>
</dbReference>
<keyword evidence="3" id="KW-1185">Reference proteome</keyword>
<feature type="transmembrane region" description="Helical" evidence="1">
    <location>
        <begin position="112"/>
        <end position="130"/>
    </location>
</feature>